<dbReference type="SUPFAM" id="SSF48097">
    <property type="entry name" value="Regulator of G-protein signaling, RGS"/>
    <property type="match status" value="3"/>
</dbReference>
<dbReference type="Bgee" id="ENSMFAG00000005623">
    <property type="expression patterns" value="Expressed in multicellular organism"/>
</dbReference>
<evidence type="ECO:0000256" key="2">
    <source>
        <dbReference type="SAM" id="Phobius"/>
    </source>
</evidence>
<dbReference type="Gene3D" id="1.10.167.10">
    <property type="entry name" value="Regulator of G-protein Signalling 4, domain 2"/>
    <property type="match status" value="1"/>
</dbReference>
<feature type="domain" description="RGS" evidence="3">
    <location>
        <begin position="704"/>
        <end position="761"/>
    </location>
</feature>
<dbReference type="PANTHER" id="PTHR47079">
    <property type="entry name" value="REGULATOR OF G-PROTEIN SIGNALING PROTEIN-LIKE"/>
    <property type="match status" value="1"/>
</dbReference>
<dbReference type="PANTHER" id="PTHR47079:SF1">
    <property type="entry name" value="REGULATOR OF G-PROTEIN SIGNALING PROTEIN-LIKE"/>
    <property type="match status" value="1"/>
</dbReference>
<dbReference type="InterPro" id="IPR036305">
    <property type="entry name" value="RGS_sf"/>
</dbReference>
<evidence type="ECO:0000256" key="1">
    <source>
        <dbReference type="SAM" id="MobiDB-lite"/>
    </source>
</evidence>
<dbReference type="InterPro" id="IPR044926">
    <property type="entry name" value="RGS_subdomain_2"/>
</dbReference>
<evidence type="ECO:0000313" key="4">
    <source>
        <dbReference type="Ensembl" id="ENSMFAP00000010113.2"/>
    </source>
</evidence>
<gene>
    <name evidence="4" type="primary">RGSL1</name>
</gene>
<proteinExistence type="predicted"/>
<dbReference type="InterPro" id="IPR016137">
    <property type="entry name" value="RGS"/>
</dbReference>
<dbReference type="Proteomes" id="UP000233100">
    <property type="component" value="Chromosome 1"/>
</dbReference>
<feature type="transmembrane region" description="Helical" evidence="2">
    <location>
        <begin position="1018"/>
        <end position="1035"/>
    </location>
</feature>
<feature type="compositionally biased region" description="Polar residues" evidence="1">
    <location>
        <begin position="891"/>
        <end position="911"/>
    </location>
</feature>
<keyword evidence="2" id="KW-1133">Transmembrane helix</keyword>
<protein>
    <submittedName>
        <fullName evidence="4">Regulator of G protein signaling like 1</fullName>
    </submittedName>
</protein>
<keyword evidence="2" id="KW-0812">Transmembrane</keyword>
<evidence type="ECO:0000259" key="3">
    <source>
        <dbReference type="PROSITE" id="PS50132"/>
    </source>
</evidence>
<organism evidence="4 5">
    <name type="scientific">Macaca fascicularis</name>
    <name type="common">Crab-eating macaque</name>
    <name type="synonym">Cynomolgus monkey</name>
    <dbReference type="NCBI Taxonomy" id="9541"/>
    <lineage>
        <taxon>Eukaryota</taxon>
        <taxon>Metazoa</taxon>
        <taxon>Chordata</taxon>
        <taxon>Craniata</taxon>
        <taxon>Vertebrata</taxon>
        <taxon>Euteleostomi</taxon>
        <taxon>Mammalia</taxon>
        <taxon>Eutheria</taxon>
        <taxon>Euarchontoglires</taxon>
        <taxon>Primates</taxon>
        <taxon>Haplorrhini</taxon>
        <taxon>Catarrhini</taxon>
        <taxon>Cercopithecidae</taxon>
        <taxon>Cercopithecinae</taxon>
        <taxon>Macaca</taxon>
    </lineage>
</organism>
<dbReference type="AlphaFoldDB" id="A0A2K5UCN4"/>
<sequence length="1136" mass="133005">MIHSVTSFSEPECNSDSRFGFLFLSLHVEIIGSTNLIILLEDEIFADFFNTFLSLPVFGQTPFYTVENSQWSLWPEIPCNLIAKYKGLLTWLEKHRLPFFCKTNLCFHYILCQELISFIKSPEGAKMMRWKKADQWLLQKCIGGVRGMWRFYSYLTGSAGEELVDFWILAEKILSIDEMDLEVRDYYLSLLLMLRATHLQEGSRVVTLCNMNIKSLLSISIWHPNQSTTRREILSHMQKVALFKLQSYWLPNFYTHTKMTMAKEEACHGLMQEYETRLYSICYTHVGGLPLNMSIKKCHHFHKRYSSRKAKRKMWQLVDPDSWSLEMDLKPDTIGTPLQETCPQEKVVIQMPFLKMASSKETRISSLEKDMHYAKKSSMKKKAKSHLHMEGLFERKVSTRLRTVTPIIHHSSKMTIQKAIKQSFSLGYIHLALCADSYAGNPFRDHLKKLNLKVEIQLLDLWQDLHHFLSVLVNNKNNGNAIFRHLLGDRICELYLNEQIGPRLPLKSQTIQGLKELLPSGDVIPWIPKAQKEICKMLSPWYDEFLDEEDYWFLLFTTQNKFISSRQHKREFISKEENILLYKRIQHSLELSQALADMKEMDYMQWRKIATEDLKQGGSLQVELTSPVFLTDVTKMSFEELCYKNPKIAVEKISDDYKVYCEKAPKIDFKVEIIKEPKIFSRSNRKMSFLKKTLVRKPSMRPRNLTEVLLNTQHLEFFREFLKERKAESPLQFLIAVQKISMETSEKICKSLIENVIKTFFQGQLSPEEMLQCDAPIIKEISPTRHVTTTTLLILQGYIMKSIEEKWFKDYQDLFPPRPEEVEVQSEVQVSSRKPSKIVSTYLQESQKKGWLRMISFIRSFCKYRRFMLNPNKRQEFEDYLRQEMQNSKENFTTSHNTSGRSAPPSTNVRSADQENGDTTLVKRRVFGHRIITVNFVINDLYFFSEMEKFNNLVSSAHMLQVNRAYNENDVILMRSKMNIIQKLFLNSDIPPKLRVNVSESQKDAILVAITEGYLDRSVFHGAIMSVFPVIMYFWKRFCFWKATRSYLQYRGKKFKDRKSPPKSTEKYPFSSGGDNAILRFTLLRGIEWLQPQREAISSVQNSSSSNLTQPRLVVSAIQLHPVQGQKLSYTKKEKK</sequence>
<reference evidence="4 5" key="1">
    <citation type="submission" date="2013-03" db="EMBL/GenBank/DDBJ databases">
        <authorList>
            <person name="Warren W."/>
            <person name="Wilson R.K."/>
        </authorList>
    </citation>
    <scope>NUCLEOTIDE SEQUENCE</scope>
</reference>
<reference evidence="4" key="3">
    <citation type="submission" date="2025-09" db="UniProtKB">
        <authorList>
            <consortium name="Ensembl"/>
        </authorList>
    </citation>
    <scope>IDENTIFICATION</scope>
</reference>
<dbReference type="GeneTree" id="ENSGT00660000095605"/>
<dbReference type="CDD" id="cd08728">
    <property type="entry name" value="RGS-like_2"/>
    <property type="match status" value="1"/>
</dbReference>
<reference evidence="4" key="2">
    <citation type="submission" date="2025-08" db="UniProtKB">
        <authorList>
            <consortium name="Ensembl"/>
        </authorList>
    </citation>
    <scope>IDENTIFICATION</scope>
</reference>
<dbReference type="InterPro" id="IPR053282">
    <property type="entry name" value="RGS_domain-containing"/>
</dbReference>
<evidence type="ECO:0000313" key="5">
    <source>
        <dbReference type="Proteomes" id="UP000233100"/>
    </source>
</evidence>
<accession>A0A2K5UCN4</accession>
<name>A0A2K5UCN4_MACFA</name>
<dbReference type="Ensembl" id="ENSMFAT00000038789.2">
    <property type="protein sequence ID" value="ENSMFAP00000010113.2"/>
    <property type="gene ID" value="ENSMFAG00000005623.2"/>
</dbReference>
<dbReference type="Pfam" id="PF00615">
    <property type="entry name" value="RGS"/>
    <property type="match status" value="1"/>
</dbReference>
<feature type="region of interest" description="Disordered" evidence="1">
    <location>
        <begin position="891"/>
        <end position="915"/>
    </location>
</feature>
<keyword evidence="5" id="KW-1185">Reference proteome</keyword>
<keyword evidence="2" id="KW-0472">Membrane</keyword>
<dbReference type="PROSITE" id="PS50132">
    <property type="entry name" value="RGS"/>
    <property type="match status" value="1"/>
</dbReference>